<reference evidence="4 5" key="1">
    <citation type="submission" date="2014-06" db="EMBL/GenBank/DDBJ databases">
        <title>Whole Genome Sequences of Three Symbiotic Endozoicomonas Bacteria.</title>
        <authorList>
            <person name="Neave M.J."/>
            <person name="Apprill A."/>
            <person name="Voolstra C.R."/>
        </authorList>
    </citation>
    <scope>NUCLEOTIDE SEQUENCE [LARGE SCALE GENOMIC DNA]</scope>
    <source>
        <strain evidence="4 5">DSM 22380</strain>
    </source>
</reference>
<dbReference type="GO" id="GO:0003677">
    <property type="term" value="F:DNA binding"/>
    <property type="evidence" value="ECO:0007669"/>
    <property type="project" value="UniProtKB-KW"/>
</dbReference>
<dbReference type="AlphaFoldDB" id="A0A081KCP2"/>
<dbReference type="InterPro" id="IPR036381">
    <property type="entry name" value="Tus_dom1"/>
</dbReference>
<evidence type="ECO:0008006" key="6">
    <source>
        <dbReference type="Google" id="ProtNLM"/>
    </source>
</evidence>
<dbReference type="RefSeq" id="WP_020583658.1">
    <property type="nucleotide sequence ID" value="NZ_JOJP01000001.1"/>
</dbReference>
<dbReference type="Gene3D" id="3.50.14.10">
    <property type="entry name" value="Replication terminator Tus, domain 1 superfamily/Replication terminator Tus"/>
    <property type="match status" value="1"/>
</dbReference>
<keyword evidence="1" id="KW-0963">Cytoplasm</keyword>
<dbReference type="InterPro" id="IPR008865">
    <property type="entry name" value="DNA_replication_term_site-bd"/>
</dbReference>
<sequence length="298" mass="33923">MSKETAARIAVRDALIQLVELNRSFRESVESDHGLPIWIMETDPEPDKRRSLAASVATRLTYIEEQNKQETARSTGLVGVSENTLHLGQALNLCRDQFKTAISNFRKLFGDSIEAIEQASDDLRDGLLGGLQIKHLHFVQCYRQLKLFAEPPKRVGFSWAACHSGTVRLTAEEAIGHFRKKYIASVAVNEDIRLLEAMPSEEVVVIKRILAPHLRANITWPEEIKALRQADPELKKQYPAQINSPLPLFIQLKPGEPLPEFNRIRPYDASARQERLQRSDARLVKINDNPHSRIYRYA</sequence>
<accession>A0A081KCP2</accession>
<dbReference type="GO" id="GO:0006274">
    <property type="term" value="P:DNA replication termination"/>
    <property type="evidence" value="ECO:0007669"/>
    <property type="project" value="InterPro"/>
</dbReference>
<name>A0A081KCP2_9GAMM</name>
<keyword evidence="5" id="KW-1185">Reference proteome</keyword>
<dbReference type="EMBL" id="JOJP01000001">
    <property type="protein sequence ID" value="KEI71918.1"/>
    <property type="molecule type" value="Genomic_DNA"/>
</dbReference>
<dbReference type="STRING" id="305900.GV64_15300"/>
<evidence type="ECO:0000256" key="2">
    <source>
        <dbReference type="ARBA" id="ARBA00022705"/>
    </source>
</evidence>
<gene>
    <name evidence="4" type="ORF">GV64_15300</name>
</gene>
<dbReference type="InterPro" id="IPR036384">
    <property type="entry name" value="Tus_sf"/>
</dbReference>
<keyword evidence="2" id="KW-0235">DNA replication</keyword>
<keyword evidence="3" id="KW-0238">DNA-binding</keyword>
<comment type="caution">
    <text evidence="4">The sequence shown here is derived from an EMBL/GenBank/DDBJ whole genome shotgun (WGS) entry which is preliminary data.</text>
</comment>
<evidence type="ECO:0000256" key="1">
    <source>
        <dbReference type="ARBA" id="ARBA00022490"/>
    </source>
</evidence>
<dbReference type="SUPFAM" id="SSF56596">
    <property type="entry name" value="Replication terminator protein (Tus)"/>
    <property type="match status" value="1"/>
</dbReference>
<dbReference type="eggNOG" id="ENOG50302IP">
    <property type="taxonomic scope" value="Bacteria"/>
</dbReference>
<dbReference type="Proteomes" id="UP000027997">
    <property type="component" value="Unassembled WGS sequence"/>
</dbReference>
<proteinExistence type="predicted"/>
<protein>
    <recommendedName>
        <fullName evidence="6">DNA replication terminus site-binding protein</fullName>
    </recommendedName>
</protein>
<evidence type="ECO:0000256" key="3">
    <source>
        <dbReference type="ARBA" id="ARBA00023125"/>
    </source>
</evidence>
<dbReference type="Pfam" id="PF05472">
    <property type="entry name" value="Ter"/>
    <property type="match status" value="1"/>
</dbReference>
<organism evidence="4 5">
    <name type="scientific">Endozoicomonas elysicola</name>
    <dbReference type="NCBI Taxonomy" id="305900"/>
    <lineage>
        <taxon>Bacteria</taxon>
        <taxon>Pseudomonadati</taxon>
        <taxon>Pseudomonadota</taxon>
        <taxon>Gammaproteobacteria</taxon>
        <taxon>Oceanospirillales</taxon>
        <taxon>Endozoicomonadaceae</taxon>
        <taxon>Endozoicomonas</taxon>
    </lineage>
</organism>
<evidence type="ECO:0000313" key="5">
    <source>
        <dbReference type="Proteomes" id="UP000027997"/>
    </source>
</evidence>
<evidence type="ECO:0000313" key="4">
    <source>
        <dbReference type="EMBL" id="KEI71918.1"/>
    </source>
</evidence>
<dbReference type="GO" id="GO:0005737">
    <property type="term" value="C:cytoplasm"/>
    <property type="evidence" value="ECO:0007669"/>
    <property type="project" value="InterPro"/>
</dbReference>